<feature type="transmembrane region" description="Helical" evidence="1">
    <location>
        <begin position="63"/>
        <end position="83"/>
    </location>
</feature>
<reference evidence="2 3" key="1">
    <citation type="submission" date="2023-12" db="EMBL/GenBank/DDBJ databases">
        <title>Gut-associated functions are favored during microbiome assembly across C. elegans life.</title>
        <authorList>
            <person name="Zimmermann J."/>
        </authorList>
    </citation>
    <scope>NUCLEOTIDE SEQUENCE [LARGE SCALE GENOMIC DNA]</scope>
    <source>
        <strain evidence="2 3">JUb134</strain>
    </source>
</reference>
<feature type="transmembrane region" description="Helical" evidence="1">
    <location>
        <begin position="145"/>
        <end position="168"/>
    </location>
</feature>
<evidence type="ECO:0000313" key="2">
    <source>
        <dbReference type="EMBL" id="MEJ5095610.1"/>
    </source>
</evidence>
<proteinExistence type="predicted"/>
<gene>
    <name evidence="2" type="ORF">WH159_13800</name>
</gene>
<dbReference type="EMBL" id="JBBGZA010000001">
    <property type="protein sequence ID" value="MEJ5095610.1"/>
    <property type="molecule type" value="Genomic_DNA"/>
</dbReference>
<comment type="caution">
    <text evidence="2">The sequence shown here is derived from an EMBL/GenBank/DDBJ whole genome shotgun (WGS) entry which is preliminary data.</text>
</comment>
<keyword evidence="1" id="KW-0472">Membrane</keyword>
<dbReference type="Proteomes" id="UP001380365">
    <property type="component" value="Unassembled WGS sequence"/>
</dbReference>
<keyword evidence="1" id="KW-0812">Transmembrane</keyword>
<protein>
    <recommendedName>
        <fullName evidence="4">Integral membrane protein</fullName>
    </recommendedName>
</protein>
<evidence type="ECO:0000313" key="3">
    <source>
        <dbReference type="Proteomes" id="UP001380365"/>
    </source>
</evidence>
<dbReference type="RefSeq" id="WP_132882165.1">
    <property type="nucleotide sequence ID" value="NZ_JBBGZA010000001.1"/>
</dbReference>
<name>A0ABU8Q7T7_9SPHN</name>
<evidence type="ECO:0008006" key="4">
    <source>
        <dbReference type="Google" id="ProtNLM"/>
    </source>
</evidence>
<feature type="transmembrane region" description="Helical" evidence="1">
    <location>
        <begin position="201"/>
        <end position="227"/>
    </location>
</feature>
<organism evidence="2 3">
    <name type="scientific">Sphingomonas molluscorum</name>
    <dbReference type="NCBI Taxonomy" id="418184"/>
    <lineage>
        <taxon>Bacteria</taxon>
        <taxon>Pseudomonadati</taxon>
        <taxon>Pseudomonadota</taxon>
        <taxon>Alphaproteobacteria</taxon>
        <taxon>Sphingomonadales</taxon>
        <taxon>Sphingomonadaceae</taxon>
        <taxon>Sphingomonas</taxon>
    </lineage>
</organism>
<sequence>MRAMVEMEQVWDRTAAFLRARRATLVALALPALFVPSVIGGLAEAAAAQDVGASGGIWMPVRLVAGLLMLWAELAILALAAGLDSPRAALRQAGLRLPVVIGFALLLTALLLLLAMPAVAILAAYGFDFVAAAAGESVTPSVAAAAWIALYALVLIPLLLWVAARLSLLPPVILEERRGLGAIACTVALTHGLAAKIIGMFLLYGIVSTVLTAATQYAGGTILALIFGSDDGLGVASVLTLLLTTLVETALAAMLWVFTGKLYLAARERQDGTAAHR</sequence>
<feature type="transmembrane region" description="Helical" evidence="1">
    <location>
        <begin position="233"/>
        <end position="259"/>
    </location>
</feature>
<keyword evidence="3" id="KW-1185">Reference proteome</keyword>
<evidence type="ECO:0000256" key="1">
    <source>
        <dbReference type="SAM" id="Phobius"/>
    </source>
</evidence>
<keyword evidence="1" id="KW-1133">Transmembrane helix</keyword>
<accession>A0ABU8Q7T7</accession>
<feature type="transmembrane region" description="Helical" evidence="1">
    <location>
        <begin position="95"/>
        <end position="125"/>
    </location>
</feature>